<evidence type="ECO:0000313" key="3">
    <source>
        <dbReference type="Proteomes" id="UP000179786"/>
    </source>
</evidence>
<keyword evidence="3" id="KW-1185">Reference proteome</keyword>
<evidence type="ECO:0008006" key="4">
    <source>
        <dbReference type="Google" id="ProtNLM"/>
    </source>
</evidence>
<dbReference type="AlphaFoldDB" id="A0A1S1MS58"/>
<keyword evidence="1" id="KW-0472">Membrane</keyword>
<gene>
    <name evidence="2" type="ORF">BET10_12110</name>
</gene>
<feature type="transmembrane region" description="Helical" evidence="1">
    <location>
        <begin position="29"/>
        <end position="52"/>
    </location>
</feature>
<evidence type="ECO:0000256" key="1">
    <source>
        <dbReference type="SAM" id="Phobius"/>
    </source>
</evidence>
<reference evidence="2 3" key="1">
    <citation type="submission" date="2016-09" db="EMBL/GenBank/DDBJ databases">
        <title>Pseudoalteromonas amylolytica sp. nov., isolated from the surface seawater.</title>
        <authorList>
            <person name="Wu Y.-H."/>
            <person name="Cheng H."/>
            <person name="Jin X.-B."/>
            <person name="Wang C.-S."/>
            <person name="Xu X.-W."/>
        </authorList>
    </citation>
    <scope>NUCLEOTIDE SEQUENCE [LARGE SCALE GENOMIC DNA]</scope>
    <source>
        <strain evidence="2 3">JW1</strain>
    </source>
</reference>
<comment type="caution">
    <text evidence="2">The sequence shown here is derived from an EMBL/GenBank/DDBJ whole genome shotgun (WGS) entry which is preliminary data.</text>
</comment>
<dbReference type="RefSeq" id="WP_070985460.1">
    <property type="nucleotide sequence ID" value="NZ_MKJU01000025.1"/>
</dbReference>
<dbReference type="Proteomes" id="UP000179786">
    <property type="component" value="Unassembled WGS sequence"/>
</dbReference>
<feature type="transmembrane region" description="Helical" evidence="1">
    <location>
        <begin position="58"/>
        <end position="79"/>
    </location>
</feature>
<dbReference type="EMBL" id="MKJU01000025">
    <property type="protein sequence ID" value="OHU91545.1"/>
    <property type="molecule type" value="Genomic_DNA"/>
</dbReference>
<protein>
    <recommendedName>
        <fullName evidence="4">DUF4231 domain-containing protein</fullName>
    </recommendedName>
</protein>
<evidence type="ECO:0000313" key="2">
    <source>
        <dbReference type="EMBL" id="OHU91545.1"/>
    </source>
</evidence>
<keyword evidence="1" id="KW-1133">Transmembrane helix</keyword>
<name>A0A1S1MS58_9GAMM</name>
<keyword evidence="1" id="KW-0812">Transmembrane</keyword>
<dbReference type="STRING" id="1859457.BET10_12110"/>
<accession>A0A1S1MS58</accession>
<proteinExistence type="predicted"/>
<dbReference type="OrthoDB" id="9961286at2"/>
<organism evidence="2 3">
    <name type="scientific">Pseudoalteromonas amylolytica</name>
    <dbReference type="NCBI Taxonomy" id="1859457"/>
    <lineage>
        <taxon>Bacteria</taxon>
        <taxon>Pseudomonadati</taxon>
        <taxon>Pseudomonadota</taxon>
        <taxon>Gammaproteobacteria</taxon>
        <taxon>Alteromonadales</taxon>
        <taxon>Pseudoalteromonadaceae</taxon>
        <taxon>Pseudoalteromonas</taxon>
    </lineage>
</organism>
<sequence>MDTQIAKDNLKALLLQESRKYRFVARAHTSLMTTMYVISIASSLAAAVLVASDALPKLVLAAITALPGTAILCTSAFRFKEHSQWHYKKARRLENLIYSLEFENESVASISKKARTMHDSMELSWPGFGNINGEESARESMSSE</sequence>